<dbReference type="InterPro" id="IPR022488">
    <property type="entry name" value="PPK2-related"/>
</dbReference>
<comment type="caution">
    <text evidence="2">The sequence shown here is derived from an EMBL/GenBank/DDBJ whole genome shotgun (WGS) entry which is preliminary data.</text>
</comment>
<dbReference type="PANTHER" id="PTHR34383">
    <property type="entry name" value="POLYPHOSPHATE:AMP PHOSPHOTRANSFERASE-RELATED"/>
    <property type="match status" value="1"/>
</dbReference>
<gene>
    <name evidence="2" type="ORF">A3B86_04070</name>
</gene>
<dbReference type="SUPFAM" id="SSF52540">
    <property type="entry name" value="P-loop containing nucleoside triphosphate hydrolases"/>
    <property type="match status" value="1"/>
</dbReference>
<feature type="domain" description="Polyphosphate kinase-2-related" evidence="1">
    <location>
        <begin position="28"/>
        <end position="263"/>
    </location>
</feature>
<dbReference type="Gene3D" id="3.40.50.300">
    <property type="entry name" value="P-loop containing nucleotide triphosphate hydrolases"/>
    <property type="match status" value="1"/>
</dbReference>
<protein>
    <recommendedName>
        <fullName evidence="1">Polyphosphate kinase-2-related domain-containing protein</fullName>
    </recommendedName>
</protein>
<evidence type="ECO:0000259" key="1">
    <source>
        <dbReference type="Pfam" id="PF03976"/>
    </source>
</evidence>
<sequence length="295" mass="34970">MNLSKFLVKPRHKVNLNKYDPGFTAGWDKKDARVQLDVDTETLAKFQDMMFAQKPRIEGFLAIFQARDGAGKDSIAEAVMSKVHHAGCHFTPFGVPTEEDLDYGYLHRHMLTEPKRGHFSVWIRSHLEEVLIAKIRPEVLAKQHLPKSLKDEHIWKRRYEEIRNYHQYLAQNGFIVVIIFLHISQEEQWKQLHERVVDTTKYHKSSIKDVHERQILWNEYQKAVEKMLFELSTKHAHAYVVPADHRWFAKMLVARIFVQELEKLDLCYPKPTGDRKKEIAETRRLLEEEKKSHRK</sequence>
<dbReference type="PANTHER" id="PTHR34383:SF3">
    <property type="entry name" value="POLYPHOSPHATE:AMP PHOSPHOTRANSFERASE"/>
    <property type="match status" value="1"/>
</dbReference>
<dbReference type="EMBL" id="MGJN01000020">
    <property type="protein sequence ID" value="OGN06268.1"/>
    <property type="molecule type" value="Genomic_DNA"/>
</dbReference>
<organism evidence="2 3">
    <name type="scientific">Candidatus Yanofskybacteria bacterium RIFCSPHIGHO2_02_FULL_38_22b</name>
    <dbReference type="NCBI Taxonomy" id="1802673"/>
    <lineage>
        <taxon>Bacteria</taxon>
        <taxon>Candidatus Yanofskyibacteriota</taxon>
    </lineage>
</organism>
<dbReference type="InterPro" id="IPR027417">
    <property type="entry name" value="P-loop_NTPase"/>
</dbReference>
<accession>A0A1F8F0P7</accession>
<evidence type="ECO:0000313" key="2">
    <source>
        <dbReference type="EMBL" id="OGN06268.1"/>
    </source>
</evidence>
<dbReference type="AlphaFoldDB" id="A0A1F8F0P7"/>
<evidence type="ECO:0000313" key="3">
    <source>
        <dbReference type="Proteomes" id="UP000176834"/>
    </source>
</evidence>
<proteinExistence type="predicted"/>
<name>A0A1F8F0P7_9BACT</name>
<dbReference type="Proteomes" id="UP000176834">
    <property type="component" value="Unassembled WGS sequence"/>
</dbReference>
<reference evidence="2 3" key="1">
    <citation type="journal article" date="2016" name="Nat. Commun.">
        <title>Thousands of microbial genomes shed light on interconnected biogeochemical processes in an aquifer system.</title>
        <authorList>
            <person name="Anantharaman K."/>
            <person name="Brown C.T."/>
            <person name="Hug L.A."/>
            <person name="Sharon I."/>
            <person name="Castelle C.J."/>
            <person name="Probst A.J."/>
            <person name="Thomas B.C."/>
            <person name="Singh A."/>
            <person name="Wilkins M.J."/>
            <person name="Karaoz U."/>
            <person name="Brodie E.L."/>
            <person name="Williams K.H."/>
            <person name="Hubbard S.S."/>
            <person name="Banfield J.F."/>
        </authorList>
    </citation>
    <scope>NUCLEOTIDE SEQUENCE [LARGE SCALE GENOMIC DNA]</scope>
</reference>
<dbReference type="Pfam" id="PF03976">
    <property type="entry name" value="PPK2"/>
    <property type="match status" value="1"/>
</dbReference>